<evidence type="ECO:0000313" key="2">
    <source>
        <dbReference type="EMBL" id="MCT8990887.1"/>
    </source>
</evidence>
<protein>
    <submittedName>
        <fullName evidence="2">Uncharacterized protein</fullName>
    </submittedName>
</protein>
<feature type="region of interest" description="Disordered" evidence="1">
    <location>
        <begin position="1"/>
        <end position="24"/>
    </location>
</feature>
<proteinExistence type="predicted"/>
<name>A0A9X2XB66_9HYPH</name>
<comment type="caution">
    <text evidence="2">The sequence shown here is derived from an EMBL/GenBank/DDBJ whole genome shotgun (WGS) entry which is preliminary data.</text>
</comment>
<sequence length="152" mass="17389">MKHQNPQELAAAATTYAQPPQRRMSRRERIERWAEILECHQGPINALRQVEYLPPQERRAYRGVNTPLTVAFNDPVLREEGLAGDRLGDAMDFFQLSDSEAHALLCDCRYHGRMTGSGLAHRLRRHAQASERRARMWQAVGRFFGFASGRTA</sequence>
<organism evidence="2 3">
    <name type="scientific">Chelativorans petroleitrophicus</name>
    <dbReference type="NCBI Taxonomy" id="2975484"/>
    <lineage>
        <taxon>Bacteria</taxon>
        <taxon>Pseudomonadati</taxon>
        <taxon>Pseudomonadota</taxon>
        <taxon>Alphaproteobacteria</taxon>
        <taxon>Hyphomicrobiales</taxon>
        <taxon>Phyllobacteriaceae</taxon>
        <taxon>Chelativorans</taxon>
    </lineage>
</organism>
<evidence type="ECO:0000313" key="3">
    <source>
        <dbReference type="Proteomes" id="UP001149009"/>
    </source>
</evidence>
<accession>A0A9X2XB66</accession>
<dbReference type="RefSeq" id="WP_261515775.1">
    <property type="nucleotide sequence ID" value="NZ_JAODNV010000011.1"/>
</dbReference>
<reference evidence="2" key="1">
    <citation type="submission" date="2022-08" db="EMBL/GenBank/DDBJ databases">
        <title>Chelativorans sichuanense sp. nov., a paraffin oil-degrading bacterium isolated from a mixture of oil-based drill cuttings and paddy soil.</title>
        <authorList>
            <person name="Yu J."/>
            <person name="Liu H."/>
            <person name="Chen Q."/>
        </authorList>
    </citation>
    <scope>NUCLEOTIDE SEQUENCE</scope>
    <source>
        <strain evidence="2">SCAU 2101</strain>
    </source>
</reference>
<dbReference type="EMBL" id="JAODNV010000011">
    <property type="protein sequence ID" value="MCT8990887.1"/>
    <property type="molecule type" value="Genomic_DNA"/>
</dbReference>
<dbReference type="AlphaFoldDB" id="A0A9X2XB66"/>
<feature type="compositionally biased region" description="Low complexity" evidence="1">
    <location>
        <begin position="10"/>
        <end position="22"/>
    </location>
</feature>
<gene>
    <name evidence="2" type="ORF">NYR54_11380</name>
</gene>
<dbReference type="Proteomes" id="UP001149009">
    <property type="component" value="Unassembled WGS sequence"/>
</dbReference>
<evidence type="ECO:0000256" key="1">
    <source>
        <dbReference type="SAM" id="MobiDB-lite"/>
    </source>
</evidence>
<keyword evidence="3" id="KW-1185">Reference proteome</keyword>